<feature type="compositionally biased region" description="Polar residues" evidence="1">
    <location>
        <begin position="8"/>
        <end position="22"/>
    </location>
</feature>
<feature type="domain" description="Myb/SANT-like DNA-binding" evidence="2">
    <location>
        <begin position="107"/>
        <end position="180"/>
    </location>
</feature>
<name>W2PUW0_PHYN3</name>
<feature type="region of interest" description="Disordered" evidence="1">
    <location>
        <begin position="1"/>
        <end position="28"/>
    </location>
</feature>
<evidence type="ECO:0000313" key="4">
    <source>
        <dbReference type="Proteomes" id="UP000018817"/>
    </source>
</evidence>
<dbReference type="AlphaFoldDB" id="W2PUW0"/>
<evidence type="ECO:0000259" key="2">
    <source>
        <dbReference type="Pfam" id="PF13837"/>
    </source>
</evidence>
<protein>
    <recommendedName>
        <fullName evidence="2">Myb/SANT-like DNA-binding domain-containing protein</fullName>
    </recommendedName>
</protein>
<organism evidence="3 4">
    <name type="scientific">Phytophthora nicotianae (strain INRA-310)</name>
    <name type="common">Phytophthora parasitica</name>
    <dbReference type="NCBI Taxonomy" id="761204"/>
    <lineage>
        <taxon>Eukaryota</taxon>
        <taxon>Sar</taxon>
        <taxon>Stramenopiles</taxon>
        <taxon>Oomycota</taxon>
        <taxon>Peronosporomycetes</taxon>
        <taxon>Peronosporales</taxon>
        <taxon>Peronosporaceae</taxon>
        <taxon>Phytophthora</taxon>
    </lineage>
</organism>
<dbReference type="OrthoDB" id="104968at2759"/>
<feature type="region of interest" description="Disordered" evidence="1">
    <location>
        <begin position="50"/>
        <end position="73"/>
    </location>
</feature>
<dbReference type="RefSeq" id="XP_008910679.1">
    <property type="nucleotide sequence ID" value="XM_008912431.1"/>
</dbReference>
<proteinExistence type="predicted"/>
<feature type="region of interest" description="Disordered" evidence="1">
    <location>
        <begin position="225"/>
        <end position="271"/>
    </location>
</feature>
<dbReference type="EMBL" id="KI669607">
    <property type="protein sequence ID" value="ETN04009.1"/>
    <property type="molecule type" value="Genomic_DNA"/>
</dbReference>
<dbReference type="GeneID" id="20184554"/>
<accession>W2PUW0</accession>
<feature type="compositionally biased region" description="Basic and acidic residues" evidence="1">
    <location>
        <begin position="232"/>
        <end position="254"/>
    </location>
</feature>
<reference evidence="4" key="1">
    <citation type="submission" date="2011-12" db="EMBL/GenBank/DDBJ databases">
        <authorList>
            <consortium name="The Broad Institute Genome Sequencing Platform"/>
            <person name="Russ C."/>
            <person name="Tyler B."/>
            <person name="Panabieres F."/>
            <person name="Shan W."/>
            <person name="Tripathy S."/>
            <person name="Grunwald N."/>
            <person name="Machado M."/>
            <person name="Young S.K."/>
            <person name="Zeng Q."/>
            <person name="Gargeya S."/>
            <person name="Fitzgerald M."/>
            <person name="Haas B."/>
            <person name="Abouelleil A."/>
            <person name="Alvarado L."/>
            <person name="Arachchi H.M."/>
            <person name="Berlin A."/>
            <person name="Chapman S.B."/>
            <person name="Gearin G."/>
            <person name="Goldberg J."/>
            <person name="Griggs A."/>
            <person name="Gujja S."/>
            <person name="Hansen M."/>
            <person name="Heiman D."/>
            <person name="Howarth C."/>
            <person name="Larimer J."/>
            <person name="Lui A."/>
            <person name="MacDonald P.J.P."/>
            <person name="McCowen C."/>
            <person name="Montmayeur A."/>
            <person name="Murphy C."/>
            <person name="Neiman D."/>
            <person name="Pearson M."/>
            <person name="Priest M."/>
            <person name="Roberts A."/>
            <person name="Saif S."/>
            <person name="Shea T."/>
            <person name="Sisk P."/>
            <person name="Stolte C."/>
            <person name="Sykes S."/>
            <person name="Wortman J."/>
            <person name="Nusbaum C."/>
            <person name="Birren B."/>
        </authorList>
    </citation>
    <scope>NUCLEOTIDE SEQUENCE [LARGE SCALE GENOMIC DNA]</scope>
    <source>
        <strain evidence="4">INRA-310</strain>
    </source>
</reference>
<evidence type="ECO:0000256" key="1">
    <source>
        <dbReference type="SAM" id="MobiDB-lite"/>
    </source>
</evidence>
<dbReference type="Proteomes" id="UP000018817">
    <property type="component" value="Unassembled WGS sequence"/>
</dbReference>
<feature type="compositionally biased region" description="Basic residues" evidence="1">
    <location>
        <begin position="256"/>
        <end position="265"/>
    </location>
</feature>
<gene>
    <name evidence="3" type="ORF">PPTG_15371</name>
</gene>
<evidence type="ECO:0000313" key="3">
    <source>
        <dbReference type="EMBL" id="ETN04009.1"/>
    </source>
</evidence>
<dbReference type="OMA" id="TDMRERQ"/>
<dbReference type="Gene3D" id="1.10.10.60">
    <property type="entry name" value="Homeodomain-like"/>
    <property type="match status" value="1"/>
</dbReference>
<dbReference type="Pfam" id="PF13837">
    <property type="entry name" value="Myb_DNA-bind_4"/>
    <property type="match status" value="1"/>
</dbReference>
<dbReference type="VEuPathDB" id="FungiDB:PPTG_15371"/>
<reference evidence="3 4" key="2">
    <citation type="submission" date="2013-11" db="EMBL/GenBank/DDBJ databases">
        <title>The Genome Sequence of Phytophthora parasitica INRA-310.</title>
        <authorList>
            <consortium name="The Broad Institute Genomics Platform"/>
            <person name="Russ C."/>
            <person name="Tyler B."/>
            <person name="Panabieres F."/>
            <person name="Shan W."/>
            <person name="Tripathy S."/>
            <person name="Grunwald N."/>
            <person name="Machado M."/>
            <person name="Johnson C.S."/>
            <person name="Arredondo F."/>
            <person name="Hong C."/>
            <person name="Coffey M."/>
            <person name="Young S.K."/>
            <person name="Zeng Q."/>
            <person name="Gargeya S."/>
            <person name="Fitzgerald M."/>
            <person name="Abouelleil A."/>
            <person name="Alvarado L."/>
            <person name="Chapman S.B."/>
            <person name="Gainer-Dewar J."/>
            <person name="Goldberg J."/>
            <person name="Griggs A."/>
            <person name="Gujja S."/>
            <person name="Hansen M."/>
            <person name="Howarth C."/>
            <person name="Imamovic A."/>
            <person name="Ireland A."/>
            <person name="Larimer J."/>
            <person name="McCowan C."/>
            <person name="Murphy C."/>
            <person name="Pearson M."/>
            <person name="Poon T.W."/>
            <person name="Priest M."/>
            <person name="Roberts A."/>
            <person name="Saif S."/>
            <person name="Shea T."/>
            <person name="Sykes S."/>
            <person name="Wortman J."/>
            <person name="Nusbaum C."/>
            <person name="Birren B."/>
        </authorList>
    </citation>
    <scope>NUCLEOTIDE SEQUENCE [LARGE SCALE GENOMIC DNA]</scope>
    <source>
        <strain evidence="3 4">INRA-310</strain>
    </source>
</reference>
<dbReference type="InterPro" id="IPR044822">
    <property type="entry name" value="Myb_DNA-bind_4"/>
</dbReference>
<sequence>MMMARKQAPQTQYTPLSPSQLSEDADLRQVDDRVSLSVGDYDPGTFAQLAQLSSAPTATPADSRQTMERQSAVASLSVDAAGKALTAGGSAASEGPNAAQEPPTTFAWTPKAAEALLRVRYETMRDRFHRNKSAKQLSIAWGLVATETSRLGGLIVDAKQCKSKLKHMHKQYTAYRVAEGATGNATDKPLKEPPCFATMCDVWEDHDGMDADAFFTSDASYQNLSSDSSQQLHERSDAEVECGKEAKHRDEQRASRGWKSRGKRSRGSDDAAAGMMSIGAGLNNIAEAFKAARVQNTESQSSDVLSSLKELTETVRSQARSSEEMMSSVQELTHAVHAQTLALNNLVQLLAANNSTSQRE</sequence>